<dbReference type="InterPro" id="IPR008271">
    <property type="entry name" value="Ser/Thr_kinase_AS"/>
</dbReference>
<dbReference type="Proteomes" id="UP001634394">
    <property type="component" value="Unassembled WGS sequence"/>
</dbReference>
<name>A0ABD3UQ24_SINWO</name>
<keyword evidence="9" id="KW-1185">Reference proteome</keyword>
<gene>
    <name evidence="8" type="ORF">ACJMK2_015367</name>
</gene>
<comment type="similarity">
    <text evidence="5">Belongs to the protein kinase superfamily. Ser/Thr protein kinase family. GCN2 subfamily.</text>
</comment>
<dbReference type="Pfam" id="PF00069">
    <property type="entry name" value="Pkinase"/>
    <property type="match status" value="2"/>
</dbReference>
<evidence type="ECO:0000313" key="8">
    <source>
        <dbReference type="EMBL" id="KAL3851634.1"/>
    </source>
</evidence>
<dbReference type="InterPro" id="IPR050339">
    <property type="entry name" value="CC_SR_Kinase"/>
</dbReference>
<reference evidence="8 9" key="1">
    <citation type="submission" date="2024-11" db="EMBL/GenBank/DDBJ databases">
        <title>Chromosome-level genome assembly of the freshwater bivalve Anodonta woodiana.</title>
        <authorList>
            <person name="Chen X."/>
        </authorList>
    </citation>
    <scope>NUCLEOTIDE SEQUENCE [LARGE SCALE GENOMIC DNA]</scope>
    <source>
        <strain evidence="8">MN2024</strain>
        <tissue evidence="8">Gills</tissue>
    </source>
</reference>
<keyword evidence="4" id="KW-0067">ATP-binding</keyword>
<evidence type="ECO:0000256" key="6">
    <source>
        <dbReference type="SAM" id="MobiDB-lite"/>
    </source>
</evidence>
<accession>A0ABD3UQ24</accession>
<dbReference type="GO" id="GO:0051246">
    <property type="term" value="P:regulation of protein metabolic process"/>
    <property type="evidence" value="ECO:0007669"/>
    <property type="project" value="UniProtKB-ARBA"/>
</dbReference>
<dbReference type="PANTHER" id="PTHR11042:SF136">
    <property type="entry name" value="EIF-2-ALPHA KINASE GCN2"/>
    <property type="match status" value="1"/>
</dbReference>
<evidence type="ECO:0000256" key="4">
    <source>
        <dbReference type="ARBA" id="ARBA00022840"/>
    </source>
</evidence>
<feature type="domain" description="Protein kinase" evidence="7">
    <location>
        <begin position="27"/>
        <end position="377"/>
    </location>
</feature>
<dbReference type="Gene3D" id="1.10.510.10">
    <property type="entry name" value="Transferase(Phosphotransferase) domain 1"/>
    <property type="match status" value="1"/>
</dbReference>
<evidence type="ECO:0000256" key="2">
    <source>
        <dbReference type="ARBA" id="ARBA00022741"/>
    </source>
</evidence>
<dbReference type="GO" id="GO:0010468">
    <property type="term" value="P:regulation of gene expression"/>
    <property type="evidence" value="ECO:0007669"/>
    <property type="project" value="UniProtKB-ARBA"/>
</dbReference>
<dbReference type="Gene3D" id="3.30.930.10">
    <property type="entry name" value="Bira Bifunctional Protein, Domain 2"/>
    <property type="match status" value="1"/>
</dbReference>
<evidence type="ECO:0000256" key="5">
    <source>
        <dbReference type="ARBA" id="ARBA00037982"/>
    </source>
</evidence>
<evidence type="ECO:0000256" key="3">
    <source>
        <dbReference type="ARBA" id="ARBA00022777"/>
    </source>
</evidence>
<dbReference type="GO" id="GO:0016301">
    <property type="term" value="F:kinase activity"/>
    <property type="evidence" value="ECO:0007669"/>
    <property type="project" value="UniProtKB-KW"/>
</dbReference>
<dbReference type="PROSITE" id="PS50011">
    <property type="entry name" value="PROTEIN_KINASE_DOM"/>
    <property type="match status" value="1"/>
</dbReference>
<dbReference type="Gene3D" id="3.30.200.20">
    <property type="entry name" value="Phosphorylase Kinase, domain 1"/>
    <property type="match status" value="1"/>
</dbReference>
<evidence type="ECO:0000256" key="1">
    <source>
        <dbReference type="ARBA" id="ARBA00022679"/>
    </source>
</evidence>
<keyword evidence="3" id="KW-0418">Kinase</keyword>
<keyword evidence="2" id="KW-0547">Nucleotide-binding</keyword>
<dbReference type="SMART" id="SM00220">
    <property type="entry name" value="S_TKc"/>
    <property type="match status" value="1"/>
</dbReference>
<dbReference type="AlphaFoldDB" id="A0ABD3UQ24"/>
<evidence type="ECO:0000313" key="9">
    <source>
        <dbReference type="Proteomes" id="UP001634394"/>
    </source>
</evidence>
<dbReference type="PROSITE" id="PS00108">
    <property type="entry name" value="PROTEIN_KINASE_ST"/>
    <property type="match status" value="1"/>
</dbReference>
<dbReference type="SUPFAM" id="SSF55681">
    <property type="entry name" value="Class II aaRS and biotin synthetases"/>
    <property type="match status" value="1"/>
</dbReference>
<feature type="region of interest" description="Disordered" evidence="6">
    <location>
        <begin position="102"/>
        <end position="153"/>
    </location>
</feature>
<proteinExistence type="inferred from homology"/>
<dbReference type="GO" id="GO:0005524">
    <property type="term" value="F:ATP binding"/>
    <property type="evidence" value="ECO:0007669"/>
    <property type="project" value="UniProtKB-KW"/>
</dbReference>
<dbReference type="EMBL" id="JBJQND010000015">
    <property type="protein sequence ID" value="KAL3851634.1"/>
    <property type="molecule type" value="Genomic_DNA"/>
</dbReference>
<dbReference type="InterPro" id="IPR011009">
    <property type="entry name" value="Kinase-like_dom_sf"/>
</dbReference>
<dbReference type="GO" id="GO:0006950">
    <property type="term" value="P:response to stress"/>
    <property type="evidence" value="ECO:0007669"/>
    <property type="project" value="UniProtKB-ARBA"/>
</dbReference>
<protein>
    <recommendedName>
        <fullName evidence="7">Protein kinase domain-containing protein</fullName>
    </recommendedName>
</protein>
<comment type="caution">
    <text evidence="8">The sequence shown here is derived from an EMBL/GenBank/DDBJ whole genome shotgun (WGS) entry which is preliminary data.</text>
</comment>
<dbReference type="InterPro" id="IPR000719">
    <property type="entry name" value="Prot_kinase_dom"/>
</dbReference>
<feature type="compositionally biased region" description="Basic and acidic residues" evidence="6">
    <location>
        <begin position="118"/>
        <end position="132"/>
    </location>
</feature>
<sequence length="763" mass="87846">MANVSVEEVFEDMFKSPVGLKRALTSSVELKILGKGGSGQVVQEVDKLEEKTYAVKKIPIDLDKKDHRRRLNDFKEEVTILSRLTHPNIVRYYNSWIEKPGDPEKCKNEDESEDESENERSESEYSSPHKSEYSTGFEEEISRSDGDAELDSGDESLTCKETIFHKNDPKERTPNIYLLCIRMEYCSSSLKECIQRDLYKDVDVFWRLLKQILSGLEYIHDQGIIHRDVKPSNIFLTDTMCIKIGDFGLATKLFSKRDESDASSVQTSNEEYSSLSGGVGTPLYAAPETKASKRCPYDQKSDMYSLGFTVFEMSYRSIQTVHEKIRIFNDLEQTIFPTDFDESTKPMQVRIIMDLVQSDPPKRPAAKDFLDAKNNYLPPNIEEEQQFHKMHRSILKDLNSNRRLLLFQDIFNKGENTDPEYVPDEELEQYCGNVIDDNVVRFKDAFSSICRENDAKEFNMPILVPRSCDIESSGEVQLVDKTGTILSLINDPSISLARYLARQNVENAKLYSTCPVYKSKGGKKLQEQRIYTFYHMTSTEINFKLAKLLEMLNRFMCKVESFKDMEWHFIFGNSAITETFLANFGIKGSTYTKLMRTAVEERCRLNINMLVFEDVEKQIADDLINYVRPRKIDFFVKDLGERFCSSANLEPVVKELFRTALADQKQIRDFAAQMGVNAKVYFAIDLMRFMKYTSGFMFALRIQLKSTQKKFQTVAYGGVCNNLLTQFNAQPSDITEKTQTKNYVIGFNILSDSLVKMTKPESQ</sequence>
<dbReference type="PANTHER" id="PTHR11042">
    <property type="entry name" value="EUKARYOTIC TRANSLATION INITIATION FACTOR 2-ALPHA KINASE EIF2-ALPHA KINASE -RELATED"/>
    <property type="match status" value="1"/>
</dbReference>
<organism evidence="8 9">
    <name type="scientific">Sinanodonta woodiana</name>
    <name type="common">Chinese pond mussel</name>
    <name type="synonym">Anodonta woodiana</name>
    <dbReference type="NCBI Taxonomy" id="1069815"/>
    <lineage>
        <taxon>Eukaryota</taxon>
        <taxon>Metazoa</taxon>
        <taxon>Spiralia</taxon>
        <taxon>Lophotrochozoa</taxon>
        <taxon>Mollusca</taxon>
        <taxon>Bivalvia</taxon>
        <taxon>Autobranchia</taxon>
        <taxon>Heteroconchia</taxon>
        <taxon>Palaeoheterodonta</taxon>
        <taxon>Unionida</taxon>
        <taxon>Unionoidea</taxon>
        <taxon>Unionidae</taxon>
        <taxon>Unioninae</taxon>
        <taxon>Sinanodonta</taxon>
    </lineage>
</organism>
<dbReference type="SUPFAM" id="SSF56112">
    <property type="entry name" value="Protein kinase-like (PK-like)"/>
    <property type="match status" value="1"/>
</dbReference>
<keyword evidence="1" id="KW-0808">Transferase</keyword>
<evidence type="ECO:0000259" key="7">
    <source>
        <dbReference type="PROSITE" id="PS50011"/>
    </source>
</evidence>
<dbReference type="InterPro" id="IPR045864">
    <property type="entry name" value="aa-tRNA-synth_II/BPL/LPL"/>
</dbReference>